<dbReference type="InterPro" id="IPR035647">
    <property type="entry name" value="EFG_III/V"/>
</dbReference>
<dbReference type="InterPro" id="IPR036956">
    <property type="entry name" value="Impact_N_sf"/>
</dbReference>
<proteinExistence type="inferred from homology"/>
<organism evidence="4 5">
    <name type="scientific">Brevibacterium salitolerans</name>
    <dbReference type="NCBI Taxonomy" id="1403566"/>
    <lineage>
        <taxon>Bacteria</taxon>
        <taxon>Bacillati</taxon>
        <taxon>Actinomycetota</taxon>
        <taxon>Actinomycetes</taxon>
        <taxon>Micrococcales</taxon>
        <taxon>Brevibacteriaceae</taxon>
        <taxon>Brevibacterium</taxon>
    </lineage>
</organism>
<evidence type="ECO:0000259" key="2">
    <source>
        <dbReference type="Pfam" id="PF01205"/>
    </source>
</evidence>
<dbReference type="PANTHER" id="PTHR16301:SF20">
    <property type="entry name" value="IMPACT FAMILY MEMBER YIGZ"/>
    <property type="match status" value="1"/>
</dbReference>
<dbReference type="EMBL" id="BAAAPZ010000006">
    <property type="protein sequence ID" value="GAA2097267.1"/>
    <property type="molecule type" value="Genomic_DNA"/>
</dbReference>
<gene>
    <name evidence="4" type="ORF">GCM10009823_17870</name>
</gene>
<dbReference type="Pfam" id="PF09186">
    <property type="entry name" value="DUF1949"/>
    <property type="match status" value="1"/>
</dbReference>
<dbReference type="Gene3D" id="3.30.70.240">
    <property type="match status" value="1"/>
</dbReference>
<protein>
    <submittedName>
        <fullName evidence="4">YigZ family protein</fullName>
    </submittedName>
</protein>
<dbReference type="InterPro" id="IPR020569">
    <property type="entry name" value="UPF0029_Impact_CS"/>
</dbReference>
<comment type="caution">
    <text evidence="4">The sequence shown here is derived from an EMBL/GenBank/DDBJ whole genome shotgun (WGS) entry which is preliminary data.</text>
</comment>
<dbReference type="Gene3D" id="3.30.230.30">
    <property type="entry name" value="Impact, N-terminal domain"/>
    <property type="match status" value="1"/>
</dbReference>
<dbReference type="InterPro" id="IPR020568">
    <property type="entry name" value="Ribosomal_Su5_D2-typ_SF"/>
</dbReference>
<sequence length="209" mass="22062">MAETQEYRTLRGAAEAEIEIKHSRFLGLVAPVASEEEARTLIAQRRSAHPKARHHCTAFVLDPDARTRRFSDDGEPAGTAGAPILDVLTGRDLTYVLCVVTRYFGGTLLGAGGLVRAYGEAASAAADAARIDTFAERTPLTLTADYALAAALERAARSAGWSTEAEYGAEVALTLFVPPAELDSGLRTLADLSAGSAEATAGENVWARV</sequence>
<dbReference type="Pfam" id="PF01205">
    <property type="entry name" value="Impact_N"/>
    <property type="match status" value="1"/>
</dbReference>
<feature type="domain" description="UPF0029" evidence="3">
    <location>
        <begin position="142"/>
        <end position="195"/>
    </location>
</feature>
<name>A0ABN2WQS0_9MICO</name>
<dbReference type="InterPro" id="IPR023582">
    <property type="entry name" value="Impact"/>
</dbReference>
<evidence type="ECO:0000259" key="3">
    <source>
        <dbReference type="Pfam" id="PF09186"/>
    </source>
</evidence>
<comment type="similarity">
    <text evidence="1">Belongs to the IMPACT family.</text>
</comment>
<dbReference type="InterPro" id="IPR015269">
    <property type="entry name" value="UPF0029_Impact_C"/>
</dbReference>
<keyword evidence="5" id="KW-1185">Reference proteome</keyword>
<evidence type="ECO:0000313" key="5">
    <source>
        <dbReference type="Proteomes" id="UP001500984"/>
    </source>
</evidence>
<reference evidence="4 5" key="1">
    <citation type="journal article" date="2019" name="Int. J. Syst. Evol. Microbiol.">
        <title>The Global Catalogue of Microorganisms (GCM) 10K type strain sequencing project: providing services to taxonomists for standard genome sequencing and annotation.</title>
        <authorList>
            <consortium name="The Broad Institute Genomics Platform"/>
            <consortium name="The Broad Institute Genome Sequencing Center for Infectious Disease"/>
            <person name="Wu L."/>
            <person name="Ma J."/>
        </authorList>
    </citation>
    <scope>NUCLEOTIDE SEQUENCE [LARGE SCALE GENOMIC DNA]</scope>
    <source>
        <strain evidence="4 5">JCM 15900</strain>
    </source>
</reference>
<dbReference type="SUPFAM" id="SSF54211">
    <property type="entry name" value="Ribosomal protein S5 domain 2-like"/>
    <property type="match status" value="1"/>
</dbReference>
<dbReference type="InterPro" id="IPR001498">
    <property type="entry name" value="Impact_N"/>
</dbReference>
<evidence type="ECO:0000313" key="4">
    <source>
        <dbReference type="EMBL" id="GAA2097267.1"/>
    </source>
</evidence>
<dbReference type="RefSeq" id="WP_344336926.1">
    <property type="nucleotide sequence ID" value="NZ_BAAAPZ010000006.1"/>
</dbReference>
<evidence type="ECO:0000256" key="1">
    <source>
        <dbReference type="ARBA" id="ARBA00007665"/>
    </source>
</evidence>
<feature type="domain" description="Impact N-terminal" evidence="2">
    <location>
        <begin position="21"/>
        <end position="125"/>
    </location>
</feature>
<dbReference type="SUPFAM" id="SSF54980">
    <property type="entry name" value="EF-G C-terminal domain-like"/>
    <property type="match status" value="1"/>
</dbReference>
<accession>A0ABN2WQS0</accession>
<dbReference type="PROSITE" id="PS00910">
    <property type="entry name" value="UPF0029"/>
    <property type="match status" value="1"/>
</dbReference>
<dbReference type="Proteomes" id="UP001500984">
    <property type="component" value="Unassembled WGS sequence"/>
</dbReference>
<dbReference type="PANTHER" id="PTHR16301">
    <property type="entry name" value="IMPACT-RELATED"/>
    <property type="match status" value="1"/>
</dbReference>